<evidence type="ECO:0000256" key="6">
    <source>
        <dbReference type="ARBA" id="ARBA00022997"/>
    </source>
</evidence>
<organism evidence="9 10">
    <name type="scientific">Abditibacterium utsteinense</name>
    <dbReference type="NCBI Taxonomy" id="1960156"/>
    <lineage>
        <taxon>Bacteria</taxon>
        <taxon>Pseudomonadati</taxon>
        <taxon>Abditibacteriota</taxon>
        <taxon>Abditibacteriia</taxon>
        <taxon>Abditibacteriales</taxon>
        <taxon>Abditibacteriaceae</taxon>
        <taxon>Abditibacterium</taxon>
    </lineage>
</organism>
<evidence type="ECO:0000256" key="7">
    <source>
        <dbReference type="ARBA" id="ARBA00023049"/>
    </source>
</evidence>
<comment type="catalytic activity">
    <reaction evidence="1">
        <text>D-alanyl-D-alanine + H2O = 2 D-alanine</text>
        <dbReference type="Rhea" id="RHEA:20661"/>
        <dbReference type="ChEBI" id="CHEBI:15377"/>
        <dbReference type="ChEBI" id="CHEBI:57416"/>
        <dbReference type="ChEBI" id="CHEBI:57822"/>
        <dbReference type="EC" id="3.4.13.22"/>
    </reaction>
</comment>
<dbReference type="GO" id="GO:0046872">
    <property type="term" value="F:metal ion binding"/>
    <property type="evidence" value="ECO:0007669"/>
    <property type="project" value="UniProtKB-KW"/>
</dbReference>
<keyword evidence="4" id="KW-0378">Hydrolase</keyword>
<dbReference type="EMBL" id="NIGF01000010">
    <property type="protein sequence ID" value="PQV63640.1"/>
    <property type="molecule type" value="Genomic_DNA"/>
</dbReference>
<evidence type="ECO:0000256" key="8">
    <source>
        <dbReference type="ARBA" id="ARBA00023316"/>
    </source>
</evidence>
<dbReference type="AlphaFoldDB" id="A0A2S8SS66"/>
<dbReference type="InterPro" id="IPR000755">
    <property type="entry name" value="A_A_dipeptidase"/>
</dbReference>
<dbReference type="Pfam" id="PF01427">
    <property type="entry name" value="Peptidase_M15"/>
    <property type="match status" value="1"/>
</dbReference>
<protein>
    <submittedName>
        <fullName evidence="9">D-alanyl-D-alanine dipeptidase</fullName>
    </submittedName>
</protein>
<dbReference type="PANTHER" id="PTHR43126">
    <property type="entry name" value="D-ALANYL-D-ALANINE DIPEPTIDASE"/>
    <property type="match status" value="1"/>
</dbReference>
<comment type="caution">
    <text evidence="9">The sequence shown here is derived from an EMBL/GenBank/DDBJ whole genome shotgun (WGS) entry which is preliminary data.</text>
</comment>
<evidence type="ECO:0000256" key="4">
    <source>
        <dbReference type="ARBA" id="ARBA00022801"/>
    </source>
</evidence>
<evidence type="ECO:0000256" key="1">
    <source>
        <dbReference type="ARBA" id="ARBA00001362"/>
    </source>
</evidence>
<keyword evidence="8" id="KW-0961">Cell wall biogenesis/degradation</keyword>
<dbReference type="Proteomes" id="UP000237684">
    <property type="component" value="Unassembled WGS sequence"/>
</dbReference>
<dbReference type="PANTHER" id="PTHR43126:SF2">
    <property type="entry name" value="D-ALANYL-D-ALANINE DIPEPTIDASE"/>
    <property type="match status" value="1"/>
</dbReference>
<dbReference type="Gene3D" id="3.30.1380.10">
    <property type="match status" value="1"/>
</dbReference>
<keyword evidence="10" id="KW-1185">Reference proteome</keyword>
<evidence type="ECO:0000256" key="2">
    <source>
        <dbReference type="ARBA" id="ARBA00022670"/>
    </source>
</evidence>
<dbReference type="GO" id="GO:0160237">
    <property type="term" value="F:D-Ala-D-Ala dipeptidase activity"/>
    <property type="evidence" value="ECO:0007669"/>
    <property type="project" value="UniProtKB-EC"/>
</dbReference>
<dbReference type="InParanoid" id="A0A2S8SS66"/>
<dbReference type="GO" id="GO:0006508">
    <property type="term" value="P:proteolysis"/>
    <property type="evidence" value="ECO:0007669"/>
    <property type="project" value="UniProtKB-KW"/>
</dbReference>
<dbReference type="InterPro" id="IPR009045">
    <property type="entry name" value="Zn_M74/Hedgehog-like"/>
</dbReference>
<keyword evidence="5" id="KW-0862">Zinc</keyword>
<keyword evidence="2" id="KW-0645">Protease</keyword>
<gene>
    <name evidence="9" type="ORF">B1R32_110106</name>
</gene>
<dbReference type="GO" id="GO:0071555">
    <property type="term" value="P:cell wall organization"/>
    <property type="evidence" value="ECO:0007669"/>
    <property type="project" value="UniProtKB-KW"/>
</dbReference>
<dbReference type="OrthoDB" id="9801430at2"/>
<keyword evidence="6" id="KW-0224">Dipeptidase</keyword>
<accession>A0A2S8SS66</accession>
<keyword evidence="3" id="KW-0479">Metal-binding</keyword>
<evidence type="ECO:0000313" key="10">
    <source>
        <dbReference type="Proteomes" id="UP000237684"/>
    </source>
</evidence>
<name>A0A2S8SS66_9BACT</name>
<keyword evidence="7" id="KW-0482">Metalloprotease</keyword>
<proteinExistence type="predicted"/>
<evidence type="ECO:0000256" key="5">
    <source>
        <dbReference type="ARBA" id="ARBA00022833"/>
    </source>
</evidence>
<reference evidence="9 10" key="1">
    <citation type="journal article" date="2018" name="Syst. Appl. Microbiol.">
        <title>Abditibacterium utsteinense sp. nov., the first cultivated member of candidate phylum FBP, isolated from ice-free Antarctic soil samples.</title>
        <authorList>
            <person name="Tahon G."/>
            <person name="Tytgat B."/>
            <person name="Lebbe L."/>
            <person name="Carlier A."/>
            <person name="Willems A."/>
        </authorList>
    </citation>
    <scope>NUCLEOTIDE SEQUENCE [LARGE SCALE GENOMIC DNA]</scope>
    <source>
        <strain evidence="9 10">LMG 29911</strain>
    </source>
</reference>
<dbReference type="GO" id="GO:0008237">
    <property type="term" value="F:metallopeptidase activity"/>
    <property type="evidence" value="ECO:0007669"/>
    <property type="project" value="UniProtKB-KW"/>
</dbReference>
<dbReference type="RefSeq" id="WP_105484051.1">
    <property type="nucleotide sequence ID" value="NZ_NIGF01000010.1"/>
</dbReference>
<sequence length="242" mass="27223">MSEHSSTEPAELPIIDHFGEPLEWLIPIPIEDNGEPLVDIFHVCPGLKWLEESPRFDFPRFGTARTSVAQMLKTAQESLPKGLSLQIVGAFRPFETQKAMYDIVKAETQEKYPHWSDEFVTQYINVFSAPPIWDSPPPHTTGGAVDLGIVDAKGERLDMVSPFKMGWESAPTFVDGLSAEARKNRDLLIDVLTSSGLTNFRGEWWHWSYGEPGWALRGNHPKALYGAVPEDEIPSWTAPHQR</sequence>
<dbReference type="SUPFAM" id="SSF55166">
    <property type="entry name" value="Hedgehog/DD-peptidase"/>
    <property type="match status" value="1"/>
</dbReference>
<evidence type="ECO:0000256" key="3">
    <source>
        <dbReference type="ARBA" id="ARBA00022723"/>
    </source>
</evidence>
<evidence type="ECO:0000313" key="9">
    <source>
        <dbReference type="EMBL" id="PQV63640.1"/>
    </source>
</evidence>